<evidence type="ECO:0000313" key="2">
    <source>
        <dbReference type="EnsemblPlants" id="AET2Gv21025200.1"/>
    </source>
</evidence>
<protein>
    <submittedName>
        <fullName evidence="2">Uncharacterized protein</fullName>
    </submittedName>
</protein>
<keyword evidence="3" id="KW-1185">Reference proteome</keyword>
<reference evidence="2" key="3">
    <citation type="journal article" date="2017" name="Nature">
        <title>Genome sequence of the progenitor of the wheat D genome Aegilops tauschii.</title>
        <authorList>
            <person name="Luo M.C."/>
            <person name="Gu Y.Q."/>
            <person name="Puiu D."/>
            <person name="Wang H."/>
            <person name="Twardziok S.O."/>
            <person name="Deal K.R."/>
            <person name="Huo N."/>
            <person name="Zhu T."/>
            <person name="Wang L."/>
            <person name="Wang Y."/>
            <person name="McGuire P.E."/>
            <person name="Liu S."/>
            <person name="Long H."/>
            <person name="Ramasamy R.K."/>
            <person name="Rodriguez J.C."/>
            <person name="Van S.L."/>
            <person name="Yuan L."/>
            <person name="Wang Z."/>
            <person name="Xia Z."/>
            <person name="Xiao L."/>
            <person name="Anderson O.D."/>
            <person name="Ouyang S."/>
            <person name="Liang Y."/>
            <person name="Zimin A.V."/>
            <person name="Pertea G."/>
            <person name="Qi P."/>
            <person name="Bennetzen J.L."/>
            <person name="Dai X."/>
            <person name="Dawson M.W."/>
            <person name="Muller H.G."/>
            <person name="Kugler K."/>
            <person name="Rivarola-Duarte L."/>
            <person name="Spannagl M."/>
            <person name="Mayer K.F.X."/>
            <person name="Lu F.H."/>
            <person name="Bevan M.W."/>
            <person name="Leroy P."/>
            <person name="Li P."/>
            <person name="You F.M."/>
            <person name="Sun Q."/>
            <person name="Liu Z."/>
            <person name="Lyons E."/>
            <person name="Wicker T."/>
            <person name="Salzberg S.L."/>
            <person name="Devos K.M."/>
            <person name="Dvorak J."/>
        </authorList>
    </citation>
    <scope>NUCLEOTIDE SEQUENCE [LARGE SCALE GENOMIC DNA]</scope>
    <source>
        <strain evidence="2">cv. AL8/78</strain>
    </source>
</reference>
<reference evidence="2" key="5">
    <citation type="journal article" date="2021" name="G3 (Bethesda)">
        <title>Aegilops tauschii genome assembly Aet v5.0 features greater sequence contiguity and improved annotation.</title>
        <authorList>
            <person name="Wang L."/>
            <person name="Zhu T."/>
            <person name="Rodriguez J.C."/>
            <person name="Deal K.R."/>
            <person name="Dubcovsky J."/>
            <person name="McGuire P.E."/>
            <person name="Lux T."/>
            <person name="Spannagl M."/>
            <person name="Mayer K.F.X."/>
            <person name="Baldrich P."/>
            <person name="Meyers B.C."/>
            <person name="Huo N."/>
            <person name="Gu Y.Q."/>
            <person name="Zhou H."/>
            <person name="Devos K.M."/>
            <person name="Bennetzen J.L."/>
            <person name="Unver T."/>
            <person name="Budak H."/>
            <person name="Gulick P.J."/>
            <person name="Galiba G."/>
            <person name="Kalapos B."/>
            <person name="Nelson D.R."/>
            <person name="Li P."/>
            <person name="You F.M."/>
            <person name="Luo M.C."/>
            <person name="Dvorak J."/>
        </authorList>
    </citation>
    <scope>NUCLEOTIDE SEQUENCE [LARGE SCALE GENOMIC DNA]</scope>
    <source>
        <strain evidence="2">cv. AL8/78</strain>
    </source>
</reference>
<dbReference type="Gramene" id="AET2Gv21025200.1">
    <property type="protein sequence ID" value="AET2Gv21025200.1"/>
    <property type="gene ID" value="AET2Gv21025200"/>
</dbReference>
<reference evidence="3" key="1">
    <citation type="journal article" date="2014" name="Science">
        <title>Ancient hybridizations among the ancestral genomes of bread wheat.</title>
        <authorList>
            <consortium name="International Wheat Genome Sequencing Consortium,"/>
            <person name="Marcussen T."/>
            <person name="Sandve S.R."/>
            <person name="Heier L."/>
            <person name="Spannagl M."/>
            <person name="Pfeifer M."/>
            <person name="Jakobsen K.S."/>
            <person name="Wulff B.B."/>
            <person name="Steuernagel B."/>
            <person name="Mayer K.F."/>
            <person name="Olsen O.A."/>
        </authorList>
    </citation>
    <scope>NUCLEOTIDE SEQUENCE [LARGE SCALE GENOMIC DNA]</scope>
    <source>
        <strain evidence="3">cv. AL8/78</strain>
    </source>
</reference>
<feature type="compositionally biased region" description="Polar residues" evidence="1">
    <location>
        <begin position="1"/>
        <end position="11"/>
    </location>
</feature>
<dbReference type="Proteomes" id="UP000015105">
    <property type="component" value="Chromosome 2D"/>
</dbReference>
<proteinExistence type="predicted"/>
<accession>A0A453CZD7</accession>
<sequence>RRATTRSTYSTGGDGGIFGDRGGFVPARSPHLTCSTSSTSDVTVDLYE</sequence>
<feature type="compositionally biased region" description="Gly residues" evidence="1">
    <location>
        <begin position="12"/>
        <end position="22"/>
    </location>
</feature>
<feature type="region of interest" description="Disordered" evidence="1">
    <location>
        <begin position="1"/>
        <end position="22"/>
    </location>
</feature>
<feature type="region of interest" description="Disordered" evidence="1">
    <location>
        <begin position="29"/>
        <end position="48"/>
    </location>
</feature>
<reference evidence="3" key="2">
    <citation type="journal article" date="2017" name="Nat. Plants">
        <title>The Aegilops tauschii genome reveals multiple impacts of transposons.</title>
        <authorList>
            <person name="Zhao G."/>
            <person name="Zou C."/>
            <person name="Li K."/>
            <person name="Wang K."/>
            <person name="Li T."/>
            <person name="Gao L."/>
            <person name="Zhang X."/>
            <person name="Wang H."/>
            <person name="Yang Z."/>
            <person name="Liu X."/>
            <person name="Jiang W."/>
            <person name="Mao L."/>
            <person name="Kong X."/>
            <person name="Jiao Y."/>
            <person name="Jia J."/>
        </authorList>
    </citation>
    <scope>NUCLEOTIDE SEQUENCE [LARGE SCALE GENOMIC DNA]</scope>
    <source>
        <strain evidence="3">cv. AL8/78</strain>
    </source>
</reference>
<feature type="compositionally biased region" description="Low complexity" evidence="1">
    <location>
        <begin position="33"/>
        <end position="48"/>
    </location>
</feature>
<evidence type="ECO:0000313" key="3">
    <source>
        <dbReference type="Proteomes" id="UP000015105"/>
    </source>
</evidence>
<dbReference type="AlphaFoldDB" id="A0A453CZD7"/>
<dbReference type="EnsemblPlants" id="AET2Gv21025200.1">
    <property type="protein sequence ID" value="AET2Gv21025200.1"/>
    <property type="gene ID" value="AET2Gv21025200"/>
</dbReference>
<reference evidence="2" key="4">
    <citation type="submission" date="2019-03" db="UniProtKB">
        <authorList>
            <consortium name="EnsemblPlants"/>
        </authorList>
    </citation>
    <scope>IDENTIFICATION</scope>
</reference>
<name>A0A453CZD7_AEGTS</name>
<organism evidence="2 3">
    <name type="scientific">Aegilops tauschii subsp. strangulata</name>
    <name type="common">Goatgrass</name>
    <dbReference type="NCBI Taxonomy" id="200361"/>
    <lineage>
        <taxon>Eukaryota</taxon>
        <taxon>Viridiplantae</taxon>
        <taxon>Streptophyta</taxon>
        <taxon>Embryophyta</taxon>
        <taxon>Tracheophyta</taxon>
        <taxon>Spermatophyta</taxon>
        <taxon>Magnoliopsida</taxon>
        <taxon>Liliopsida</taxon>
        <taxon>Poales</taxon>
        <taxon>Poaceae</taxon>
        <taxon>BOP clade</taxon>
        <taxon>Pooideae</taxon>
        <taxon>Triticodae</taxon>
        <taxon>Triticeae</taxon>
        <taxon>Triticinae</taxon>
        <taxon>Aegilops</taxon>
    </lineage>
</organism>
<evidence type="ECO:0000256" key="1">
    <source>
        <dbReference type="SAM" id="MobiDB-lite"/>
    </source>
</evidence>